<dbReference type="NCBIfam" id="TIGR03222">
    <property type="entry name" value="benzo_boxC"/>
    <property type="match status" value="1"/>
</dbReference>
<dbReference type="Proteomes" id="UP000482960">
    <property type="component" value="Unassembled WGS sequence"/>
</dbReference>
<dbReference type="GO" id="GO:0016829">
    <property type="term" value="F:lyase activity"/>
    <property type="evidence" value="ECO:0007669"/>
    <property type="project" value="InterPro"/>
</dbReference>
<keyword evidence="2" id="KW-1185">Reference proteome</keyword>
<dbReference type="InterPro" id="IPR017633">
    <property type="entry name" value="Benz-CoA_dihydrodiol_lyase"/>
</dbReference>
<reference evidence="1 2" key="1">
    <citation type="submission" date="2020-03" db="EMBL/GenBank/DDBJ databases">
        <title>Whole genome shotgun sequence of Phytohabitans rumicis NBRC 108638.</title>
        <authorList>
            <person name="Komaki H."/>
            <person name="Tamura T."/>
        </authorList>
    </citation>
    <scope>NUCLEOTIDE SEQUENCE [LARGE SCALE GENOMIC DNA]</scope>
    <source>
        <strain evidence="1 2">NBRC 108638</strain>
    </source>
</reference>
<proteinExistence type="predicted"/>
<gene>
    <name evidence="1" type="primary">paaG_4</name>
    <name evidence="1" type="ORF">Prum_098090</name>
</gene>
<dbReference type="CDD" id="cd06558">
    <property type="entry name" value="crotonase-like"/>
    <property type="match status" value="1"/>
</dbReference>
<dbReference type="SUPFAM" id="SSF52096">
    <property type="entry name" value="ClpP/crotonase"/>
    <property type="match status" value="2"/>
</dbReference>
<reference evidence="1 2" key="2">
    <citation type="submission" date="2020-03" db="EMBL/GenBank/DDBJ databases">
        <authorList>
            <person name="Ichikawa N."/>
            <person name="Kimura A."/>
            <person name="Kitahashi Y."/>
            <person name="Uohara A."/>
        </authorList>
    </citation>
    <scope>NUCLEOTIDE SEQUENCE [LARGE SCALE GENOMIC DNA]</scope>
    <source>
        <strain evidence="1 2">NBRC 108638</strain>
    </source>
</reference>
<dbReference type="PANTHER" id="PTHR11941">
    <property type="entry name" value="ENOYL-COA HYDRATASE-RELATED"/>
    <property type="match status" value="1"/>
</dbReference>
<name>A0A6V8LPY1_9ACTN</name>
<comment type="caution">
    <text evidence="1">The sequence shown here is derived from an EMBL/GenBank/DDBJ whole genome shotgun (WGS) entry which is preliminary data.</text>
</comment>
<dbReference type="InterPro" id="IPR001753">
    <property type="entry name" value="Enoyl-CoA_hydra/iso"/>
</dbReference>
<dbReference type="AlphaFoldDB" id="A0A6V8LPY1"/>
<accession>A0A6V8LPY1</accession>
<sequence length="561" mass="61286">MSSLAAATRDHVEFRTDPSRYRHWRLAFDGPVATLTMDVDEQGGLVPGYELKLNSYDLGVDIELYDAAQRLRFEHPEVRTVVLTSGKEKIFCAGANIRMLAAAAHATKVNFCKFTNETRNGMEDATAHSGQTWIAALNGTASGGGYELALACEHIMLVDDRSSAVSLPELPLLGVLPGTGGLTRVVDKRHVRRDLADYFSTKSEGVSGRRAVAWRLVDEAVPRPRWSESVASRAAEFAARSSRPDGATGIALPPLAKTRTGEAIAYRYLHAVLDRDRGCVEVTVRGPAEPAPTGIAQVHRQGADFWTLAVTRELDDLILDLRTNEAELGTWVLRTEGDAERVLAYDALLLEHAGDWLAGEIVLYLKRTLKRLDVTSRSILALIEPGSCFAGSLLELALAADRSYHLFGVFEDVDPDAAPAAVTVGPMNLGPLPMGNDLTRLRTRFYGDPDGLAAVEAQAGRPLPADEAEKLGLVTFAPDDIDWAEEVRIAIEERSSFSPDALTGLEANYRFAGPETIETKIFGRLSAWQNWIFYRPNASGPDGALRKFGTGQRADFDRKRV</sequence>
<dbReference type="RefSeq" id="WP_173085708.1">
    <property type="nucleotide sequence ID" value="NZ_BAABJB010000052.1"/>
</dbReference>
<dbReference type="Gene3D" id="3.90.226.10">
    <property type="entry name" value="2-enoyl-CoA Hydratase, Chain A, domain 1"/>
    <property type="match status" value="2"/>
</dbReference>
<dbReference type="InterPro" id="IPR029045">
    <property type="entry name" value="ClpP/crotonase-like_dom_sf"/>
</dbReference>
<dbReference type="PANTHER" id="PTHR11941:SF54">
    <property type="entry name" value="ENOYL-COA HYDRATASE, MITOCHONDRIAL"/>
    <property type="match status" value="1"/>
</dbReference>
<evidence type="ECO:0000313" key="1">
    <source>
        <dbReference type="EMBL" id="GFJ96167.1"/>
    </source>
</evidence>
<protein>
    <submittedName>
        <fullName evidence="1">Enoyl-CoA hydratase</fullName>
    </submittedName>
</protein>
<dbReference type="EMBL" id="BLPG01000002">
    <property type="protein sequence ID" value="GFJ96167.1"/>
    <property type="molecule type" value="Genomic_DNA"/>
</dbReference>
<evidence type="ECO:0000313" key="2">
    <source>
        <dbReference type="Proteomes" id="UP000482960"/>
    </source>
</evidence>
<organism evidence="1 2">
    <name type="scientific">Phytohabitans rumicis</name>
    <dbReference type="NCBI Taxonomy" id="1076125"/>
    <lineage>
        <taxon>Bacteria</taxon>
        <taxon>Bacillati</taxon>
        <taxon>Actinomycetota</taxon>
        <taxon>Actinomycetes</taxon>
        <taxon>Micromonosporales</taxon>
        <taxon>Micromonosporaceae</taxon>
    </lineage>
</organism>
<dbReference type="Pfam" id="PF00378">
    <property type="entry name" value="ECH_1"/>
    <property type="match status" value="1"/>
</dbReference>
<dbReference type="GO" id="GO:0006635">
    <property type="term" value="P:fatty acid beta-oxidation"/>
    <property type="evidence" value="ECO:0007669"/>
    <property type="project" value="TreeGrafter"/>
</dbReference>